<comment type="caution">
    <text evidence="2">The sequence shown here is derived from an EMBL/GenBank/DDBJ whole genome shotgun (WGS) entry which is preliminary data.</text>
</comment>
<reference evidence="2" key="1">
    <citation type="submission" date="2023-07" db="EMBL/GenBank/DDBJ databases">
        <title>Genomic Encyclopedia of Type Strains, Phase IV (KMG-IV): sequencing the most valuable type-strain genomes for metagenomic binning, comparative biology and taxonomic classification.</title>
        <authorList>
            <person name="Goeker M."/>
        </authorList>
    </citation>
    <scope>NUCLEOTIDE SEQUENCE [LARGE SCALE GENOMIC DNA]</scope>
    <source>
        <strain evidence="2">JSM 076093</strain>
    </source>
</reference>
<accession>A0ABU0JZV0</accession>
<keyword evidence="1" id="KW-0472">Membrane</keyword>
<name>A0ABU0JZV0_9BACL</name>
<evidence type="ECO:0000313" key="3">
    <source>
        <dbReference type="Proteomes" id="UP001226720"/>
    </source>
</evidence>
<dbReference type="RefSeq" id="WP_301550408.1">
    <property type="nucleotide sequence ID" value="NZ_JAQRMZ010000001.1"/>
</dbReference>
<proteinExistence type="predicted"/>
<organism evidence="2 3">
    <name type="scientific">Guptibacillus hwajinpoensis</name>
    <dbReference type="NCBI Taxonomy" id="208199"/>
    <lineage>
        <taxon>Bacteria</taxon>
        <taxon>Bacillati</taxon>
        <taxon>Bacillota</taxon>
        <taxon>Bacilli</taxon>
        <taxon>Bacillales</taxon>
        <taxon>Guptibacillaceae</taxon>
        <taxon>Guptibacillus</taxon>
    </lineage>
</organism>
<protein>
    <submittedName>
        <fullName evidence="2">Uncharacterized protein</fullName>
    </submittedName>
</protein>
<dbReference type="GeneID" id="301325654"/>
<keyword evidence="3" id="KW-1185">Reference proteome</keyword>
<keyword evidence="1" id="KW-0812">Transmembrane</keyword>
<evidence type="ECO:0000256" key="1">
    <source>
        <dbReference type="SAM" id="Phobius"/>
    </source>
</evidence>
<sequence length="55" mass="6191">MGYFLLLILSLSILIFLVRVPMTDRFPPAIRKMGVIFLSAISLVFLVLIIGSYMS</sequence>
<feature type="transmembrane region" description="Helical" evidence="1">
    <location>
        <begin position="35"/>
        <end position="54"/>
    </location>
</feature>
<dbReference type="EMBL" id="JAUSWM010000002">
    <property type="protein sequence ID" value="MDQ0482638.1"/>
    <property type="molecule type" value="Genomic_DNA"/>
</dbReference>
<evidence type="ECO:0000313" key="2">
    <source>
        <dbReference type="EMBL" id="MDQ0482638.1"/>
    </source>
</evidence>
<keyword evidence="1" id="KW-1133">Transmembrane helix</keyword>
<gene>
    <name evidence="2" type="ORF">QO000_001607</name>
</gene>
<dbReference type="Proteomes" id="UP001226720">
    <property type="component" value="Unassembled WGS sequence"/>
</dbReference>